<accession>A0AAD7A934</accession>
<organism evidence="1 2">
    <name type="scientific">Mycena albidolilacea</name>
    <dbReference type="NCBI Taxonomy" id="1033008"/>
    <lineage>
        <taxon>Eukaryota</taxon>
        <taxon>Fungi</taxon>
        <taxon>Dikarya</taxon>
        <taxon>Basidiomycota</taxon>
        <taxon>Agaricomycotina</taxon>
        <taxon>Agaricomycetes</taxon>
        <taxon>Agaricomycetidae</taxon>
        <taxon>Agaricales</taxon>
        <taxon>Marasmiineae</taxon>
        <taxon>Mycenaceae</taxon>
        <taxon>Mycena</taxon>
    </lineage>
</organism>
<dbReference type="AlphaFoldDB" id="A0AAD7A934"/>
<dbReference type="EMBL" id="JARIHO010000013">
    <property type="protein sequence ID" value="KAJ7351630.1"/>
    <property type="molecule type" value="Genomic_DNA"/>
</dbReference>
<dbReference type="Proteomes" id="UP001218218">
    <property type="component" value="Unassembled WGS sequence"/>
</dbReference>
<name>A0AAD7A934_9AGAR</name>
<sequence>MQKVISVARPNRKRRRTSKADAALEAGEDEIGFLADFPPLIPDVFLDLNLFLFLNFVEGENDVSDDGSPAISSDDASIHEVGGTLELTESDQLGLFSEPKKKWTSPIYSFFSNVTIFHKDDGSRYHLFKCASIRCKNNGPKSEHEDHAIRCFGQNVVDAAIRGDTTKNSDGLIFAAFARARQRPVDVTHRAHTNAEACGLRKHLVRCTLLKIAVSVPAPRSSDNFNSFQNLGAIEDEARDELSDYLAAPRVKTDDPMEWGWNHRPTSVAVEHVFSHGRRLLDFTHNHMSGPSFRRQMCLGSWGRKVLIHIKGLVDACTPANLKREVMEVNTGNEVEIVEK</sequence>
<protein>
    <submittedName>
        <fullName evidence="1">Uncharacterized protein</fullName>
    </submittedName>
</protein>
<comment type="caution">
    <text evidence="1">The sequence shown here is derived from an EMBL/GenBank/DDBJ whole genome shotgun (WGS) entry which is preliminary data.</text>
</comment>
<gene>
    <name evidence="1" type="ORF">DFH08DRAFT_1078523</name>
</gene>
<evidence type="ECO:0000313" key="1">
    <source>
        <dbReference type="EMBL" id="KAJ7351630.1"/>
    </source>
</evidence>
<reference evidence="1" key="1">
    <citation type="submission" date="2023-03" db="EMBL/GenBank/DDBJ databases">
        <title>Massive genome expansion in bonnet fungi (Mycena s.s.) driven by repeated elements and novel gene families across ecological guilds.</title>
        <authorList>
            <consortium name="Lawrence Berkeley National Laboratory"/>
            <person name="Harder C.B."/>
            <person name="Miyauchi S."/>
            <person name="Viragh M."/>
            <person name="Kuo A."/>
            <person name="Thoen E."/>
            <person name="Andreopoulos B."/>
            <person name="Lu D."/>
            <person name="Skrede I."/>
            <person name="Drula E."/>
            <person name="Henrissat B."/>
            <person name="Morin E."/>
            <person name="Kohler A."/>
            <person name="Barry K."/>
            <person name="LaButti K."/>
            <person name="Morin E."/>
            <person name="Salamov A."/>
            <person name="Lipzen A."/>
            <person name="Mereny Z."/>
            <person name="Hegedus B."/>
            <person name="Baldrian P."/>
            <person name="Stursova M."/>
            <person name="Weitz H."/>
            <person name="Taylor A."/>
            <person name="Grigoriev I.V."/>
            <person name="Nagy L.G."/>
            <person name="Martin F."/>
            <person name="Kauserud H."/>
        </authorList>
    </citation>
    <scope>NUCLEOTIDE SEQUENCE</scope>
    <source>
        <strain evidence="1">CBHHK002</strain>
    </source>
</reference>
<proteinExistence type="predicted"/>
<evidence type="ECO:0000313" key="2">
    <source>
        <dbReference type="Proteomes" id="UP001218218"/>
    </source>
</evidence>
<keyword evidence="2" id="KW-1185">Reference proteome</keyword>